<evidence type="ECO:0000259" key="1">
    <source>
        <dbReference type="Pfam" id="PF01261"/>
    </source>
</evidence>
<dbReference type="Gene3D" id="3.20.20.150">
    <property type="entry name" value="Divalent-metal-dependent TIM barrel enzymes"/>
    <property type="match status" value="1"/>
</dbReference>
<dbReference type="RefSeq" id="WP_167576443.1">
    <property type="nucleotide sequence ID" value="NZ_CP050321.1"/>
</dbReference>
<dbReference type="Proteomes" id="UP000197098">
    <property type="component" value="Chromosome"/>
</dbReference>
<dbReference type="EMBL" id="CP022114">
    <property type="protein sequence ID" value="ASG63908.1"/>
    <property type="molecule type" value="Genomic_DNA"/>
</dbReference>
<organism evidence="2 4">
    <name type="scientific">Kluyvera genomosp. 3</name>
    <dbReference type="NCBI Taxonomy" id="2774055"/>
    <lineage>
        <taxon>Bacteria</taxon>
        <taxon>Pseudomonadati</taxon>
        <taxon>Pseudomonadota</taxon>
        <taxon>Gammaproteobacteria</taxon>
        <taxon>Enterobacterales</taxon>
        <taxon>Enterobacteriaceae</taxon>
        <taxon>Kluyvera</taxon>
    </lineage>
</organism>
<accession>A0A6G9RQA7</accession>
<protein>
    <submittedName>
        <fullName evidence="2">AP endonuclease</fullName>
    </submittedName>
    <submittedName>
        <fullName evidence="3">Sugar phosphate isomerase/epimerase</fullName>
    </submittedName>
</protein>
<keyword evidence="5" id="KW-1185">Reference proteome</keyword>
<dbReference type="PANTHER" id="PTHR12110:SF21">
    <property type="entry name" value="XYLOSE ISOMERASE-LIKE TIM BARREL DOMAIN-CONTAINING PROTEIN"/>
    <property type="match status" value="1"/>
</dbReference>
<gene>
    <name evidence="2" type="ORF">CEW81_18120</name>
    <name evidence="3" type="ORF">GY169_17395</name>
</gene>
<proteinExistence type="predicted"/>
<reference evidence="3 5" key="2">
    <citation type="submission" date="2020-02" db="EMBL/GenBank/DDBJ databases">
        <title>Whole genome PO2S7.</title>
        <authorList>
            <person name="Singha K.M."/>
        </authorList>
    </citation>
    <scope>NUCLEOTIDE SEQUENCE [LARGE SCALE GENOMIC DNA]</scope>
    <source>
        <strain evidence="3 5">PO2S7</strain>
    </source>
</reference>
<dbReference type="InterPro" id="IPR050312">
    <property type="entry name" value="IolE/XylAMocC-like"/>
</dbReference>
<evidence type="ECO:0000313" key="4">
    <source>
        <dbReference type="Proteomes" id="UP000197098"/>
    </source>
</evidence>
<accession>A0A248KJQ1</accession>
<reference evidence="2 4" key="1">
    <citation type="submission" date="2017-06" db="EMBL/GenBank/DDBJ databases">
        <title>Origin of plasmid-mediated fosfomycin resistance gene fosA3.</title>
        <authorList>
            <person name="Ito R."/>
            <person name="Pacey M.P."/>
            <person name="Doi Y."/>
        </authorList>
    </citation>
    <scope>NUCLEOTIDE SEQUENCE [LARGE SCALE GENOMIC DNA]</scope>
    <source>
        <strain evidence="2 4">YDC799</strain>
    </source>
</reference>
<dbReference type="GO" id="GO:0016853">
    <property type="term" value="F:isomerase activity"/>
    <property type="evidence" value="ECO:0007669"/>
    <property type="project" value="UniProtKB-KW"/>
</dbReference>
<dbReference type="AlphaFoldDB" id="A0A248KJQ1"/>
<name>A0A248KJQ1_9ENTR</name>
<evidence type="ECO:0000313" key="3">
    <source>
        <dbReference type="EMBL" id="QIR28467.1"/>
    </source>
</evidence>
<keyword evidence="2" id="KW-0255">Endonuclease</keyword>
<sequence length="342" mass="38129">MKTIKGPGIFLAQFIGGEPPFNTLDGVAQWAAGLGFKALQLPCNHPAIFDLAQAAASQTYCDDIAGRLAEHGLVISELSTHLEGQLVAVNPAYDSAFDAFAPAALRGNPTARQQWAVESVKKAAQASARLGLKAHATFSGALAWPYFYPWPPHNAALLDEAFSELASRWRPILDCFDEHGVDLCYEIHPGEDLHDGVTFERFLHQVENHPRCHMLYDPSHLHLQDIDYLSYIDIYHSRIRAFHVKDAEFQRNGRSGVYGGYQNWADRAGRFRSLGDGDIDFKKIFSKLTQYDFDGWAVMEWECCLKDAQIGAREGSEFIKRHIIPVSARAFDDFAAGSEVRG</sequence>
<dbReference type="EMBL" id="CP050321">
    <property type="protein sequence ID" value="QIR28467.1"/>
    <property type="molecule type" value="Genomic_DNA"/>
</dbReference>
<dbReference type="Proteomes" id="UP000503580">
    <property type="component" value="Chromosome"/>
</dbReference>
<dbReference type="InterPro" id="IPR013022">
    <property type="entry name" value="Xyl_isomerase-like_TIM-brl"/>
</dbReference>
<dbReference type="InterPro" id="IPR036237">
    <property type="entry name" value="Xyl_isomerase-like_sf"/>
</dbReference>
<dbReference type="PANTHER" id="PTHR12110">
    <property type="entry name" value="HYDROXYPYRUVATE ISOMERASE"/>
    <property type="match status" value="1"/>
</dbReference>
<dbReference type="SUPFAM" id="SSF51658">
    <property type="entry name" value="Xylose isomerase-like"/>
    <property type="match status" value="1"/>
</dbReference>
<evidence type="ECO:0000313" key="5">
    <source>
        <dbReference type="Proteomes" id="UP000503580"/>
    </source>
</evidence>
<dbReference type="Pfam" id="PF01261">
    <property type="entry name" value="AP_endonuc_2"/>
    <property type="match status" value="1"/>
</dbReference>
<keyword evidence="2" id="KW-0540">Nuclease</keyword>
<evidence type="ECO:0000313" key="2">
    <source>
        <dbReference type="EMBL" id="ASG63908.1"/>
    </source>
</evidence>
<feature type="domain" description="Xylose isomerase-like TIM barrel" evidence="1">
    <location>
        <begin position="29"/>
        <end position="321"/>
    </location>
</feature>
<dbReference type="KEGG" id="kgn:GY169_17395"/>
<keyword evidence="3" id="KW-0413">Isomerase</keyword>
<keyword evidence="2" id="KW-0378">Hydrolase</keyword>
<dbReference type="GO" id="GO:0004519">
    <property type="term" value="F:endonuclease activity"/>
    <property type="evidence" value="ECO:0007669"/>
    <property type="project" value="UniProtKB-KW"/>
</dbReference>